<dbReference type="WBParaSite" id="Pan_g4507.t1">
    <property type="protein sequence ID" value="Pan_g4507.t1"/>
    <property type="gene ID" value="Pan_g4507"/>
</dbReference>
<keyword evidence="1" id="KW-1185">Reference proteome</keyword>
<dbReference type="AlphaFoldDB" id="A0A7E4ZZB5"/>
<dbReference type="Proteomes" id="UP000492821">
    <property type="component" value="Unassembled WGS sequence"/>
</dbReference>
<name>A0A7E4ZZB5_PANRE</name>
<organism evidence="1 2">
    <name type="scientific">Panagrellus redivivus</name>
    <name type="common">Microworm</name>
    <dbReference type="NCBI Taxonomy" id="6233"/>
    <lineage>
        <taxon>Eukaryota</taxon>
        <taxon>Metazoa</taxon>
        <taxon>Ecdysozoa</taxon>
        <taxon>Nematoda</taxon>
        <taxon>Chromadorea</taxon>
        <taxon>Rhabditida</taxon>
        <taxon>Tylenchina</taxon>
        <taxon>Panagrolaimomorpha</taxon>
        <taxon>Panagrolaimoidea</taxon>
        <taxon>Panagrolaimidae</taxon>
        <taxon>Panagrellus</taxon>
    </lineage>
</organism>
<proteinExistence type="predicted"/>
<sequence length="117" mass="12987">MLSQWSDAPCPPRTQFGCAKGKLSPKTVWTRNRKIWLRIRVLGLGSEAPKIWLRREDPERSLRNVQNGSGSGGSVQAPEVTALLFGDSDPMHVGWAWAKYRAGAAATATLWDRRLNA</sequence>
<reference evidence="1" key="1">
    <citation type="journal article" date="2013" name="Genetics">
        <title>The draft genome and transcriptome of Panagrellus redivivus are shaped by the harsh demands of a free-living lifestyle.</title>
        <authorList>
            <person name="Srinivasan J."/>
            <person name="Dillman A.R."/>
            <person name="Macchietto M.G."/>
            <person name="Heikkinen L."/>
            <person name="Lakso M."/>
            <person name="Fracchia K.M."/>
            <person name="Antoshechkin I."/>
            <person name="Mortazavi A."/>
            <person name="Wong G."/>
            <person name="Sternberg P.W."/>
        </authorList>
    </citation>
    <scope>NUCLEOTIDE SEQUENCE [LARGE SCALE GENOMIC DNA]</scope>
    <source>
        <strain evidence="1">MT8872</strain>
    </source>
</reference>
<evidence type="ECO:0000313" key="1">
    <source>
        <dbReference type="Proteomes" id="UP000492821"/>
    </source>
</evidence>
<reference evidence="2" key="2">
    <citation type="submission" date="2020-10" db="UniProtKB">
        <authorList>
            <consortium name="WormBaseParasite"/>
        </authorList>
    </citation>
    <scope>IDENTIFICATION</scope>
</reference>
<evidence type="ECO:0000313" key="2">
    <source>
        <dbReference type="WBParaSite" id="Pan_g4507.t1"/>
    </source>
</evidence>
<accession>A0A7E4ZZB5</accession>
<protein>
    <submittedName>
        <fullName evidence="2">Uncharacterized protein</fullName>
    </submittedName>
</protein>